<dbReference type="GO" id="GO:0016020">
    <property type="term" value="C:membrane"/>
    <property type="evidence" value="ECO:0007669"/>
    <property type="project" value="UniProtKB-SubCell"/>
</dbReference>
<evidence type="ECO:0000313" key="6">
    <source>
        <dbReference type="EMBL" id="TQN42477.1"/>
    </source>
</evidence>
<evidence type="ECO:0000256" key="5">
    <source>
        <dbReference type="SAM" id="Phobius"/>
    </source>
</evidence>
<proteinExistence type="predicted"/>
<protein>
    <submittedName>
        <fullName evidence="6">DoxX-like protein</fullName>
    </submittedName>
</protein>
<evidence type="ECO:0000256" key="4">
    <source>
        <dbReference type="ARBA" id="ARBA00023136"/>
    </source>
</evidence>
<comment type="caution">
    <text evidence="6">The sequence shown here is derived from an EMBL/GenBank/DDBJ whole genome shotgun (WGS) entry which is preliminary data.</text>
</comment>
<evidence type="ECO:0000256" key="1">
    <source>
        <dbReference type="ARBA" id="ARBA00004141"/>
    </source>
</evidence>
<evidence type="ECO:0000256" key="3">
    <source>
        <dbReference type="ARBA" id="ARBA00022989"/>
    </source>
</evidence>
<keyword evidence="7" id="KW-1185">Reference proteome</keyword>
<comment type="subcellular location">
    <subcellularLocation>
        <location evidence="1">Membrane</location>
        <topology evidence="1">Multi-pass membrane protein</topology>
    </subcellularLocation>
</comment>
<dbReference type="Proteomes" id="UP000319865">
    <property type="component" value="Unassembled WGS sequence"/>
</dbReference>
<dbReference type="Pfam" id="PF13564">
    <property type="entry name" value="DoxX_2"/>
    <property type="match status" value="1"/>
</dbReference>
<evidence type="ECO:0000313" key="7">
    <source>
        <dbReference type="Proteomes" id="UP000319865"/>
    </source>
</evidence>
<evidence type="ECO:0000256" key="2">
    <source>
        <dbReference type="ARBA" id="ARBA00022692"/>
    </source>
</evidence>
<keyword evidence="2 5" id="KW-0812">Transmembrane</keyword>
<dbReference type="EMBL" id="VFQE01000001">
    <property type="protein sequence ID" value="TQN42477.1"/>
    <property type="molecule type" value="Genomic_DNA"/>
</dbReference>
<dbReference type="OrthoDB" id="165191at2"/>
<dbReference type="AlphaFoldDB" id="A0A543PEJ8"/>
<feature type="transmembrane region" description="Helical" evidence="5">
    <location>
        <begin position="70"/>
        <end position="90"/>
    </location>
</feature>
<accession>A0A543PEJ8</accession>
<dbReference type="RefSeq" id="WP_142025106.1">
    <property type="nucleotide sequence ID" value="NZ_VFQE01000001.1"/>
</dbReference>
<keyword evidence="4 5" id="KW-0472">Membrane</keyword>
<name>A0A543PEJ8_9ACTN</name>
<feature type="transmembrane region" description="Helical" evidence="5">
    <location>
        <begin position="45"/>
        <end position="65"/>
    </location>
</feature>
<sequence length="117" mass="12053">MFIALVVLTVLLAVLALNSAAMKLRRNEQVLASISGTVGVPERQLPVLAGLEIAGAAGILIGLWLEPLGIAAAIGLVAYFVGALIGHLRVRDVKGAAAPVVPLLLSIAVLVLRFLTV</sequence>
<dbReference type="InterPro" id="IPR032808">
    <property type="entry name" value="DoxX"/>
</dbReference>
<feature type="transmembrane region" description="Helical" evidence="5">
    <location>
        <begin position="96"/>
        <end position="115"/>
    </location>
</feature>
<organism evidence="6 7">
    <name type="scientific">Blastococcus colisei</name>
    <dbReference type="NCBI Taxonomy" id="1564162"/>
    <lineage>
        <taxon>Bacteria</taxon>
        <taxon>Bacillati</taxon>
        <taxon>Actinomycetota</taxon>
        <taxon>Actinomycetes</taxon>
        <taxon>Geodermatophilales</taxon>
        <taxon>Geodermatophilaceae</taxon>
        <taxon>Blastococcus</taxon>
    </lineage>
</organism>
<reference evidence="6 7" key="1">
    <citation type="submission" date="2019-06" db="EMBL/GenBank/DDBJ databases">
        <title>Sequencing the genomes of 1000 actinobacteria strains.</title>
        <authorList>
            <person name="Klenk H.-P."/>
        </authorList>
    </citation>
    <scope>NUCLEOTIDE SEQUENCE [LARGE SCALE GENOMIC DNA]</scope>
    <source>
        <strain evidence="6 7">DSM 46837</strain>
    </source>
</reference>
<gene>
    <name evidence="6" type="ORF">FHU33_1877</name>
</gene>
<keyword evidence="3 5" id="KW-1133">Transmembrane helix</keyword>